<feature type="region of interest" description="Disordered" evidence="1">
    <location>
        <begin position="81"/>
        <end position="136"/>
    </location>
</feature>
<keyword evidence="3" id="KW-1185">Reference proteome</keyword>
<dbReference type="Proteomes" id="UP000291343">
    <property type="component" value="Unassembled WGS sequence"/>
</dbReference>
<dbReference type="EMBL" id="QKKF02012238">
    <property type="protein sequence ID" value="RZF43715.1"/>
    <property type="molecule type" value="Genomic_DNA"/>
</dbReference>
<sequence length="159" mass="18446">MQAIKKKVNGYSTQQIVDCIYENLKGDISLNKLEKAVSNILKDAEICGLVNKVGGRYSIKPNENINALFIQLLASKCRLEGMKKRKSRPKIREESRNQGKPSRKPRSRSGSESRKRKKIMKTSRAKKFKCSPKKGEPYFEEDIFDPKNWWYLDYKLVSK</sequence>
<name>A0A482XCL8_LAOST</name>
<proteinExistence type="predicted"/>
<accession>A0A482XCL8</accession>
<organism evidence="2 3">
    <name type="scientific">Laodelphax striatellus</name>
    <name type="common">Small brown planthopper</name>
    <name type="synonym">Delphax striatella</name>
    <dbReference type="NCBI Taxonomy" id="195883"/>
    <lineage>
        <taxon>Eukaryota</taxon>
        <taxon>Metazoa</taxon>
        <taxon>Ecdysozoa</taxon>
        <taxon>Arthropoda</taxon>
        <taxon>Hexapoda</taxon>
        <taxon>Insecta</taxon>
        <taxon>Pterygota</taxon>
        <taxon>Neoptera</taxon>
        <taxon>Paraneoptera</taxon>
        <taxon>Hemiptera</taxon>
        <taxon>Auchenorrhyncha</taxon>
        <taxon>Fulgoroidea</taxon>
        <taxon>Delphacidae</taxon>
        <taxon>Criomorphinae</taxon>
        <taxon>Laodelphax</taxon>
    </lineage>
</organism>
<evidence type="ECO:0000256" key="1">
    <source>
        <dbReference type="SAM" id="MobiDB-lite"/>
    </source>
</evidence>
<dbReference type="InParanoid" id="A0A482XCL8"/>
<evidence type="ECO:0000313" key="2">
    <source>
        <dbReference type="EMBL" id="RZF43715.1"/>
    </source>
</evidence>
<gene>
    <name evidence="2" type="ORF">LSTR_LSTR004228</name>
</gene>
<reference evidence="2 3" key="1">
    <citation type="journal article" date="2017" name="Gigascience">
        <title>Genome sequence of the small brown planthopper, Laodelphax striatellus.</title>
        <authorList>
            <person name="Zhu J."/>
            <person name="Jiang F."/>
            <person name="Wang X."/>
            <person name="Yang P."/>
            <person name="Bao Y."/>
            <person name="Zhao W."/>
            <person name="Wang W."/>
            <person name="Lu H."/>
            <person name="Wang Q."/>
            <person name="Cui N."/>
            <person name="Li J."/>
            <person name="Chen X."/>
            <person name="Luo L."/>
            <person name="Yu J."/>
            <person name="Kang L."/>
            <person name="Cui F."/>
        </authorList>
    </citation>
    <scope>NUCLEOTIDE SEQUENCE [LARGE SCALE GENOMIC DNA]</scope>
    <source>
        <strain evidence="2">Lst14</strain>
    </source>
</reference>
<protein>
    <submittedName>
        <fullName evidence="2">Uncharacterized protein</fullName>
    </submittedName>
</protein>
<dbReference type="AlphaFoldDB" id="A0A482XCL8"/>
<evidence type="ECO:0000313" key="3">
    <source>
        <dbReference type="Proteomes" id="UP000291343"/>
    </source>
</evidence>
<comment type="caution">
    <text evidence="2">The sequence shown here is derived from an EMBL/GenBank/DDBJ whole genome shotgun (WGS) entry which is preliminary data.</text>
</comment>
<feature type="compositionally biased region" description="Basic residues" evidence="1">
    <location>
        <begin position="114"/>
        <end position="132"/>
    </location>
</feature>